<gene>
    <name evidence="1" type="ORF">FLM80_35000</name>
</gene>
<evidence type="ECO:0000313" key="1">
    <source>
        <dbReference type="EMBL" id="MDN7082143.1"/>
    </source>
</evidence>
<dbReference type="AlphaFoldDB" id="A0AAP4QDI0"/>
<dbReference type="EMBL" id="VIGY01000103">
    <property type="protein sequence ID" value="MDN7082143.1"/>
    <property type="molecule type" value="Genomic_DNA"/>
</dbReference>
<evidence type="ECO:0000313" key="2">
    <source>
        <dbReference type="Proteomes" id="UP001168357"/>
    </source>
</evidence>
<proteinExistence type="predicted"/>
<sequence>MRLYKEEECVFFVLTSFFYSNIKTTKDNPETVKRILLDENLKFFKVPCIIAKVEKSRCKQKDACI</sequence>
<accession>A0AAP4QDI0</accession>
<name>A0AAP4QDI0_BACTU</name>
<protein>
    <submittedName>
        <fullName evidence="1">Uncharacterized protein</fullName>
    </submittedName>
</protein>
<dbReference type="Proteomes" id="UP001168357">
    <property type="component" value="Unassembled WGS sequence"/>
</dbReference>
<organism evidence="1 2">
    <name type="scientific">Bacillus thuringiensis</name>
    <dbReference type="NCBI Taxonomy" id="1428"/>
    <lineage>
        <taxon>Bacteria</taxon>
        <taxon>Bacillati</taxon>
        <taxon>Bacillota</taxon>
        <taxon>Bacilli</taxon>
        <taxon>Bacillales</taxon>
        <taxon>Bacillaceae</taxon>
        <taxon>Bacillus</taxon>
        <taxon>Bacillus cereus group</taxon>
    </lineage>
</organism>
<reference evidence="1" key="1">
    <citation type="submission" date="2019-07" db="EMBL/GenBank/DDBJ databases">
        <title>Draft Genome Sequence of Bacillus thuringiensis Strain S906, an Isolate Toxic for Coleopteran and Lepidopteran.</title>
        <authorList>
            <person name="Grynberg P."/>
            <person name="Martins E.S."/>
            <person name="Queiroz P.R."/>
            <person name="Togawa R.C."/>
            <person name="Martins N.F."/>
            <person name="Praca L.B."/>
            <person name="Fiuza V."/>
            <person name="Ramos F."/>
            <person name="Silva E."/>
            <person name="Monnerat R.G."/>
        </authorList>
    </citation>
    <scope>NUCLEOTIDE SEQUENCE</scope>
    <source>
        <strain evidence="1">S906</strain>
    </source>
</reference>
<comment type="caution">
    <text evidence="1">The sequence shown here is derived from an EMBL/GenBank/DDBJ whole genome shotgun (WGS) entry which is preliminary data.</text>
</comment>